<feature type="transmembrane region" description="Helical" evidence="1">
    <location>
        <begin position="44"/>
        <end position="63"/>
    </location>
</feature>
<evidence type="ECO:0000256" key="1">
    <source>
        <dbReference type="SAM" id="Phobius"/>
    </source>
</evidence>
<evidence type="ECO:0000313" key="2">
    <source>
        <dbReference type="EMBL" id="GAH72006.1"/>
    </source>
</evidence>
<dbReference type="EMBL" id="BARU01028558">
    <property type="protein sequence ID" value="GAH72006.1"/>
    <property type="molecule type" value="Genomic_DNA"/>
</dbReference>
<gene>
    <name evidence="2" type="ORF">S03H2_45563</name>
</gene>
<reference evidence="2" key="1">
    <citation type="journal article" date="2014" name="Front. Microbiol.">
        <title>High frequency of phylogenetically diverse reductive dehalogenase-homologous genes in deep subseafloor sedimentary metagenomes.</title>
        <authorList>
            <person name="Kawai M."/>
            <person name="Futagami T."/>
            <person name="Toyoda A."/>
            <person name="Takaki Y."/>
            <person name="Nishi S."/>
            <person name="Hori S."/>
            <person name="Arai W."/>
            <person name="Tsubouchi T."/>
            <person name="Morono Y."/>
            <person name="Uchiyama I."/>
            <person name="Ito T."/>
            <person name="Fujiyama A."/>
            <person name="Inagaki F."/>
            <person name="Takami H."/>
        </authorList>
    </citation>
    <scope>NUCLEOTIDE SEQUENCE</scope>
    <source>
        <strain evidence="2">Expedition CK06-06</strain>
    </source>
</reference>
<keyword evidence="1" id="KW-0472">Membrane</keyword>
<keyword evidence="1" id="KW-0812">Transmembrane</keyword>
<sequence length="78" mass="9200">HKIIFITLTILIAFLIDYFIRTLGLSLDISLLTPGLILDWNLTQYFWLIFQIPLSGLCIYLSYKYFPRFSSEIKPEKP</sequence>
<feature type="non-terminal residue" evidence="2">
    <location>
        <position position="1"/>
    </location>
</feature>
<organism evidence="2">
    <name type="scientific">marine sediment metagenome</name>
    <dbReference type="NCBI Taxonomy" id="412755"/>
    <lineage>
        <taxon>unclassified sequences</taxon>
        <taxon>metagenomes</taxon>
        <taxon>ecological metagenomes</taxon>
    </lineage>
</organism>
<name>X1HPF8_9ZZZZ</name>
<comment type="caution">
    <text evidence="2">The sequence shown here is derived from an EMBL/GenBank/DDBJ whole genome shotgun (WGS) entry which is preliminary data.</text>
</comment>
<protein>
    <submittedName>
        <fullName evidence="2">Uncharacterized protein</fullName>
    </submittedName>
</protein>
<feature type="transmembrane region" description="Helical" evidence="1">
    <location>
        <begin position="5"/>
        <end position="24"/>
    </location>
</feature>
<dbReference type="AlphaFoldDB" id="X1HPF8"/>
<proteinExistence type="predicted"/>
<keyword evidence="1" id="KW-1133">Transmembrane helix</keyword>
<accession>X1HPF8</accession>